<dbReference type="FunFam" id="1.10.3720.10:FF:000002">
    <property type="entry name" value="D-methionine ABC transporter permease MetI"/>
    <property type="match status" value="1"/>
</dbReference>
<sequence>MLNKIDFSAYLDFSTVDPEKIKTATLQTLGMTAGSLLLVFILGLVLGLVLYETNGKNTKLAKFFYWFVSILVNVFRSVPFIILIVLLIPVTKALVGKIMGPTAALPALIISAAPFYARMVEIGFREIDKGVIEAAEAMGANKFQVIYKVLLPESLPAIVSGITVTAISLVGYTAMAGVIGAGGLGNLAYLEGFQRNQMGVTVVATFIILVIVFAIQLLGDFAVKKNRQALILN</sequence>
<dbReference type="PANTHER" id="PTHR30450">
    <property type="entry name" value="ABC TRANSPORTER PERMEASE"/>
    <property type="match status" value="1"/>
</dbReference>
<dbReference type="Gene3D" id="1.10.3720.10">
    <property type="entry name" value="MetI-like"/>
    <property type="match status" value="1"/>
</dbReference>
<dbReference type="InterPro" id="IPR035906">
    <property type="entry name" value="MetI-like_sf"/>
</dbReference>
<evidence type="ECO:0000313" key="11">
    <source>
        <dbReference type="Proteomes" id="UP000000212"/>
    </source>
</evidence>
<dbReference type="InterPro" id="IPR051322">
    <property type="entry name" value="AA_ABC_Transporter_Permease"/>
</dbReference>
<dbReference type="eggNOG" id="COG2011">
    <property type="taxonomic scope" value="Bacteria"/>
</dbReference>
<evidence type="ECO:0000256" key="6">
    <source>
        <dbReference type="ARBA" id="ARBA00022989"/>
    </source>
</evidence>
<keyword evidence="7 8" id="KW-0472">Membrane</keyword>
<evidence type="ECO:0000256" key="3">
    <source>
        <dbReference type="ARBA" id="ARBA00022448"/>
    </source>
</evidence>
<keyword evidence="4" id="KW-1003">Cell membrane</keyword>
<dbReference type="AlphaFoldDB" id="K8E2S3"/>
<protein>
    <submittedName>
        <fullName evidence="10">Binding--dependent transport system inner membrane component family protein</fullName>
    </submittedName>
</protein>
<dbReference type="Proteomes" id="UP000000212">
    <property type="component" value="Chromosome"/>
</dbReference>
<keyword evidence="6 8" id="KW-1133">Transmembrane helix</keyword>
<dbReference type="PROSITE" id="PS50928">
    <property type="entry name" value="ABC_TM1"/>
    <property type="match status" value="1"/>
</dbReference>
<evidence type="ECO:0000259" key="9">
    <source>
        <dbReference type="PROSITE" id="PS50928"/>
    </source>
</evidence>
<proteinExistence type="inferred from homology"/>
<dbReference type="STRING" id="1234679.BN424_953"/>
<dbReference type="OrthoDB" id="9793490at2"/>
<dbReference type="Pfam" id="PF00528">
    <property type="entry name" value="BPD_transp_1"/>
    <property type="match status" value="1"/>
</dbReference>
<keyword evidence="5 8" id="KW-0812">Transmembrane</keyword>
<dbReference type="PANTHER" id="PTHR30450:SF1">
    <property type="entry name" value="D-METHIONINE TRANSPORT SYSTEM PERMEASE PROTEIN METI-RELATED"/>
    <property type="match status" value="1"/>
</dbReference>
<evidence type="ECO:0000256" key="7">
    <source>
        <dbReference type="ARBA" id="ARBA00023136"/>
    </source>
</evidence>
<evidence type="ECO:0000313" key="10">
    <source>
        <dbReference type="EMBL" id="CCO10417.2"/>
    </source>
</evidence>
<keyword evidence="11" id="KW-1185">Reference proteome</keyword>
<dbReference type="InterPro" id="IPR000515">
    <property type="entry name" value="MetI-like"/>
</dbReference>
<evidence type="ECO:0000256" key="4">
    <source>
        <dbReference type="ARBA" id="ARBA00022475"/>
    </source>
</evidence>
<name>K8E2S3_CARML</name>
<feature type="transmembrane region" description="Helical" evidence="8">
    <location>
        <begin position="63"/>
        <end position="88"/>
    </location>
</feature>
<dbReference type="KEGG" id="cml:BN424_953"/>
<keyword evidence="3 8" id="KW-0813">Transport</keyword>
<evidence type="ECO:0000256" key="5">
    <source>
        <dbReference type="ARBA" id="ARBA00022692"/>
    </source>
</evidence>
<dbReference type="RefSeq" id="WP_015075816.1">
    <property type="nucleotide sequence ID" value="NC_019425.2"/>
</dbReference>
<dbReference type="GO" id="GO:0005886">
    <property type="term" value="C:plasma membrane"/>
    <property type="evidence" value="ECO:0007669"/>
    <property type="project" value="UniProtKB-SubCell"/>
</dbReference>
<comment type="similarity">
    <text evidence="2">Belongs to the binding-protein-dependent transport system permease family. CysTW subfamily.</text>
</comment>
<feature type="transmembrane region" description="Helical" evidence="8">
    <location>
        <begin position="94"/>
        <end position="117"/>
    </location>
</feature>
<evidence type="ECO:0000256" key="8">
    <source>
        <dbReference type="RuleBase" id="RU363032"/>
    </source>
</evidence>
<dbReference type="GO" id="GO:0048473">
    <property type="term" value="P:D-methionine transmembrane transport"/>
    <property type="evidence" value="ECO:0007669"/>
    <property type="project" value="TreeGrafter"/>
</dbReference>
<organism evidence="10 11">
    <name type="scientific">Carnobacterium maltaromaticum LMA28</name>
    <dbReference type="NCBI Taxonomy" id="1234679"/>
    <lineage>
        <taxon>Bacteria</taxon>
        <taxon>Bacillati</taxon>
        <taxon>Bacillota</taxon>
        <taxon>Bacilli</taxon>
        <taxon>Lactobacillales</taxon>
        <taxon>Carnobacteriaceae</taxon>
        <taxon>Carnobacterium</taxon>
    </lineage>
</organism>
<evidence type="ECO:0000256" key="2">
    <source>
        <dbReference type="ARBA" id="ARBA00007069"/>
    </source>
</evidence>
<dbReference type="EMBL" id="HE999757">
    <property type="protein sequence ID" value="CCO10417.2"/>
    <property type="molecule type" value="Genomic_DNA"/>
</dbReference>
<gene>
    <name evidence="10" type="primary">metI2</name>
    <name evidence="10" type="ORF">BN424_953</name>
</gene>
<feature type="transmembrane region" description="Helical" evidence="8">
    <location>
        <begin position="157"/>
        <end position="179"/>
    </location>
</feature>
<comment type="subcellular location">
    <subcellularLocation>
        <location evidence="1 8">Cell membrane</location>
        <topology evidence="1 8">Multi-pass membrane protein</topology>
    </subcellularLocation>
</comment>
<evidence type="ECO:0000256" key="1">
    <source>
        <dbReference type="ARBA" id="ARBA00004651"/>
    </source>
</evidence>
<feature type="domain" description="ABC transmembrane type-1" evidence="9">
    <location>
        <begin position="25"/>
        <end position="219"/>
    </location>
</feature>
<dbReference type="CDD" id="cd06261">
    <property type="entry name" value="TM_PBP2"/>
    <property type="match status" value="1"/>
</dbReference>
<dbReference type="SUPFAM" id="SSF161098">
    <property type="entry name" value="MetI-like"/>
    <property type="match status" value="1"/>
</dbReference>
<feature type="transmembrane region" description="Helical" evidence="8">
    <location>
        <begin position="29"/>
        <end position="51"/>
    </location>
</feature>
<reference evidence="11" key="1">
    <citation type="journal article" date="2013" name="Genome Announc.">
        <title>Complete Chromosome Sequence of Carnobacterium maltaromaticum LMA 28.</title>
        <authorList>
            <person name="Cailliez-Grimal C."/>
            <person name="Chaillou S."/>
            <person name="Anba-Mondoloni J."/>
            <person name="Loux V."/>
            <person name="Afzal M.I."/>
            <person name="Rahman A."/>
            <person name="Kergourlay G."/>
            <person name="Champomier-Verges M.C."/>
            <person name="Zagorec M."/>
            <person name="Dalgaard P."/>
            <person name="Leisner J.J."/>
            <person name="Prevost H."/>
            <person name="Revol-Junelles A.M."/>
            <person name="Borges F."/>
        </authorList>
    </citation>
    <scope>NUCLEOTIDE SEQUENCE</scope>
    <source>
        <strain evidence="11">LMA28</strain>
    </source>
</reference>
<accession>K8E2S3</accession>
<dbReference type="HOGENOM" id="CLU_077375_0_1_9"/>
<feature type="transmembrane region" description="Helical" evidence="8">
    <location>
        <begin position="199"/>
        <end position="218"/>
    </location>
</feature>